<organism evidence="2 3">
    <name type="scientific">Nocardioides marinquilinus</name>
    <dbReference type="NCBI Taxonomy" id="1210400"/>
    <lineage>
        <taxon>Bacteria</taxon>
        <taxon>Bacillati</taxon>
        <taxon>Actinomycetota</taxon>
        <taxon>Actinomycetes</taxon>
        <taxon>Propionibacteriales</taxon>
        <taxon>Nocardioidaceae</taxon>
        <taxon>Nocardioides</taxon>
    </lineage>
</organism>
<evidence type="ECO:0000313" key="3">
    <source>
        <dbReference type="Proteomes" id="UP001500221"/>
    </source>
</evidence>
<comment type="caution">
    <text evidence="2">The sequence shown here is derived from an EMBL/GenBank/DDBJ whole genome shotgun (WGS) entry which is preliminary data.</text>
</comment>
<name>A0ABP9PBE9_9ACTN</name>
<accession>A0ABP9PBE9</accession>
<dbReference type="Proteomes" id="UP001500221">
    <property type="component" value="Unassembled WGS sequence"/>
</dbReference>
<evidence type="ECO:0000313" key="2">
    <source>
        <dbReference type="EMBL" id="GAA5141628.1"/>
    </source>
</evidence>
<protein>
    <submittedName>
        <fullName evidence="2">Uncharacterized protein</fullName>
    </submittedName>
</protein>
<sequence length="80" mass="8065">MSIVEPGPGPVRRFPLQVRAIAMTCTRLQYSAASHPNGWACDPPGADRVAAGGPTTPQTQDPVPATGASTGPVERGGGGI</sequence>
<proteinExistence type="predicted"/>
<keyword evidence="3" id="KW-1185">Reference proteome</keyword>
<evidence type="ECO:0000256" key="1">
    <source>
        <dbReference type="SAM" id="MobiDB-lite"/>
    </source>
</evidence>
<dbReference type="EMBL" id="BAABKG010000001">
    <property type="protein sequence ID" value="GAA5141628.1"/>
    <property type="molecule type" value="Genomic_DNA"/>
</dbReference>
<reference evidence="3" key="1">
    <citation type="journal article" date="2019" name="Int. J. Syst. Evol. Microbiol.">
        <title>The Global Catalogue of Microorganisms (GCM) 10K type strain sequencing project: providing services to taxonomists for standard genome sequencing and annotation.</title>
        <authorList>
            <consortium name="The Broad Institute Genomics Platform"/>
            <consortium name="The Broad Institute Genome Sequencing Center for Infectious Disease"/>
            <person name="Wu L."/>
            <person name="Ma J."/>
        </authorList>
    </citation>
    <scope>NUCLEOTIDE SEQUENCE [LARGE SCALE GENOMIC DNA]</scope>
    <source>
        <strain evidence="3">JCM 18459</strain>
    </source>
</reference>
<feature type="region of interest" description="Disordered" evidence="1">
    <location>
        <begin position="39"/>
        <end position="80"/>
    </location>
</feature>
<gene>
    <name evidence="2" type="ORF">GCM10023340_03660</name>
</gene>